<comment type="caution">
    <text evidence="1">The sequence shown here is derived from an EMBL/GenBank/DDBJ whole genome shotgun (WGS) entry which is preliminary data.</text>
</comment>
<reference evidence="1 2" key="1">
    <citation type="journal article" date="2023" name="Plants (Basel)">
        <title>Bridging the Gap: Combining Genomics and Transcriptomics Approaches to Understand Stylosanthes scabra, an Orphan Legume from the Brazilian Caatinga.</title>
        <authorList>
            <person name="Ferreira-Neto J.R.C."/>
            <person name="da Silva M.D."/>
            <person name="Binneck E."/>
            <person name="de Melo N.F."/>
            <person name="da Silva R.H."/>
            <person name="de Melo A.L.T.M."/>
            <person name="Pandolfi V."/>
            <person name="Bustamante F.O."/>
            <person name="Brasileiro-Vidal A.C."/>
            <person name="Benko-Iseppon A.M."/>
        </authorList>
    </citation>
    <scope>NUCLEOTIDE SEQUENCE [LARGE SCALE GENOMIC DNA]</scope>
    <source>
        <tissue evidence="1">Leaves</tissue>
    </source>
</reference>
<organism evidence="1 2">
    <name type="scientific">Stylosanthes scabra</name>
    <dbReference type="NCBI Taxonomy" id="79078"/>
    <lineage>
        <taxon>Eukaryota</taxon>
        <taxon>Viridiplantae</taxon>
        <taxon>Streptophyta</taxon>
        <taxon>Embryophyta</taxon>
        <taxon>Tracheophyta</taxon>
        <taxon>Spermatophyta</taxon>
        <taxon>Magnoliopsida</taxon>
        <taxon>eudicotyledons</taxon>
        <taxon>Gunneridae</taxon>
        <taxon>Pentapetalae</taxon>
        <taxon>rosids</taxon>
        <taxon>fabids</taxon>
        <taxon>Fabales</taxon>
        <taxon>Fabaceae</taxon>
        <taxon>Papilionoideae</taxon>
        <taxon>50 kb inversion clade</taxon>
        <taxon>dalbergioids sensu lato</taxon>
        <taxon>Dalbergieae</taxon>
        <taxon>Pterocarpus clade</taxon>
        <taxon>Stylosanthes</taxon>
    </lineage>
</organism>
<evidence type="ECO:0000313" key="1">
    <source>
        <dbReference type="EMBL" id="MED6139146.1"/>
    </source>
</evidence>
<name>A0ABU6SRS7_9FABA</name>
<accession>A0ABU6SRS7</accession>
<proteinExistence type="predicted"/>
<dbReference type="EMBL" id="JASCZI010061619">
    <property type="protein sequence ID" value="MED6139146.1"/>
    <property type="molecule type" value="Genomic_DNA"/>
</dbReference>
<keyword evidence="2" id="KW-1185">Reference proteome</keyword>
<protein>
    <submittedName>
        <fullName evidence="1">Uncharacterized protein</fullName>
    </submittedName>
</protein>
<evidence type="ECO:0000313" key="2">
    <source>
        <dbReference type="Proteomes" id="UP001341840"/>
    </source>
</evidence>
<gene>
    <name evidence="1" type="ORF">PIB30_081143</name>
</gene>
<sequence length="206" mass="23450">MVFDRIKWPIHLEIIDVLEFIPSHVVVVFDHGVDVSSKNQALAPAMEAIKRKGLIFSWLALLLDLVVTGKKVVLPLKIDKEFGCNGVGILSVTDLYWPIFLKKRKRTLRILLVDKFLIVGTNMDNSSVITRLENLASNLAGSIQQNFYKMLMGNKVKCCCCSRHYEGWWHGLNIVKVTYLERTYPNVEDIETMLNALPESDAEDKT</sequence>
<dbReference type="Proteomes" id="UP001341840">
    <property type="component" value="Unassembled WGS sequence"/>
</dbReference>